<reference evidence="1" key="1">
    <citation type="submission" date="2022-08" db="EMBL/GenBank/DDBJ databases">
        <authorList>
            <consortium name="DOE Joint Genome Institute"/>
            <person name="Min B."/>
            <person name="Riley R."/>
            <person name="Sierra-Patev S."/>
            <person name="Naranjo-Ortiz M."/>
            <person name="Looney B."/>
            <person name="Konkel Z."/>
            <person name="Slot J.C."/>
            <person name="Sakamoto Y."/>
            <person name="Steenwyk J.L."/>
            <person name="Rokas A."/>
            <person name="Carro J."/>
            <person name="Camarero S."/>
            <person name="Ferreira P."/>
            <person name="Molpeceres G."/>
            <person name="Ruiz-Duenas F.J."/>
            <person name="Serrano A."/>
            <person name="Henrissat B."/>
            <person name="Drula E."/>
            <person name="Hughes K.W."/>
            <person name="Mata J.L."/>
            <person name="Ishikawa N.K."/>
            <person name="Vargas-Isla R."/>
            <person name="Ushijima S."/>
            <person name="Smith C.A."/>
            <person name="Ahrendt S."/>
            <person name="Andreopoulos W."/>
            <person name="He G."/>
            <person name="Labutti K."/>
            <person name="Lipzen A."/>
            <person name="Ng V."/>
            <person name="Sandor L."/>
            <person name="Barry K."/>
            <person name="Martinez A.T."/>
            <person name="Xiao Y."/>
            <person name="Gibbons J.G."/>
            <person name="Terashima K."/>
            <person name="Hibbett D.S."/>
            <person name="Grigoriev I.V."/>
        </authorList>
    </citation>
    <scope>NUCLEOTIDE SEQUENCE</scope>
    <source>
        <strain evidence="1">TFB9207</strain>
    </source>
</reference>
<dbReference type="AlphaFoldDB" id="A0AA38P758"/>
<comment type="caution">
    <text evidence="1">The sequence shown here is derived from an EMBL/GenBank/DDBJ whole genome shotgun (WGS) entry which is preliminary data.</text>
</comment>
<name>A0AA38P758_9AGAR</name>
<protein>
    <submittedName>
        <fullName evidence="1">Uncharacterized protein</fullName>
    </submittedName>
</protein>
<dbReference type="EMBL" id="MU806238">
    <property type="protein sequence ID" value="KAJ3837559.1"/>
    <property type="molecule type" value="Genomic_DNA"/>
</dbReference>
<evidence type="ECO:0000313" key="1">
    <source>
        <dbReference type="EMBL" id="KAJ3837559.1"/>
    </source>
</evidence>
<organism evidence="1 2">
    <name type="scientific">Lentinula raphanica</name>
    <dbReference type="NCBI Taxonomy" id="153919"/>
    <lineage>
        <taxon>Eukaryota</taxon>
        <taxon>Fungi</taxon>
        <taxon>Dikarya</taxon>
        <taxon>Basidiomycota</taxon>
        <taxon>Agaricomycotina</taxon>
        <taxon>Agaricomycetes</taxon>
        <taxon>Agaricomycetidae</taxon>
        <taxon>Agaricales</taxon>
        <taxon>Marasmiineae</taxon>
        <taxon>Omphalotaceae</taxon>
        <taxon>Lentinula</taxon>
    </lineage>
</organism>
<gene>
    <name evidence="1" type="ORF">F5878DRAFT_725989</name>
</gene>
<proteinExistence type="predicted"/>
<keyword evidence="2" id="KW-1185">Reference proteome</keyword>
<accession>A0AA38P758</accession>
<evidence type="ECO:0000313" key="2">
    <source>
        <dbReference type="Proteomes" id="UP001163846"/>
    </source>
</evidence>
<dbReference type="Proteomes" id="UP001163846">
    <property type="component" value="Unassembled WGS sequence"/>
</dbReference>
<sequence length="213" mass="23985">MLANEAIHAEDLQAAQAFINQVVGKSPPEMHGDIERPVLPVASENDIISNQTRFETIIETLHVAMDDVLCELPCVTGHVVGVAISLGLSIGYWLYTEREQSEQAEALKDAIGRCAAFRLFAQSTLNRHEVSAVILDKIKYLINYYNPETFKSHLNDLIADFEANQEYDFKQKAFTELQEQDKNVRPSTDTSEDPKTLDELVKIFGEMAKKVKQ</sequence>